<gene>
    <name evidence="2" type="ORF">B0H17DRAFT_1183229</name>
</gene>
<feature type="region of interest" description="Disordered" evidence="1">
    <location>
        <begin position="77"/>
        <end position="116"/>
    </location>
</feature>
<evidence type="ECO:0000256" key="1">
    <source>
        <dbReference type="SAM" id="MobiDB-lite"/>
    </source>
</evidence>
<accession>A0AAD7D0T3</accession>
<keyword evidence="3" id="KW-1185">Reference proteome</keyword>
<feature type="compositionally biased region" description="Basic and acidic residues" evidence="1">
    <location>
        <begin position="97"/>
        <end position="113"/>
    </location>
</feature>
<dbReference type="Proteomes" id="UP001221757">
    <property type="component" value="Unassembled WGS sequence"/>
</dbReference>
<dbReference type="AlphaFoldDB" id="A0AAD7D0T3"/>
<organism evidence="2 3">
    <name type="scientific">Mycena rosella</name>
    <name type="common">Pink bonnet</name>
    <name type="synonym">Agaricus rosellus</name>
    <dbReference type="NCBI Taxonomy" id="1033263"/>
    <lineage>
        <taxon>Eukaryota</taxon>
        <taxon>Fungi</taxon>
        <taxon>Dikarya</taxon>
        <taxon>Basidiomycota</taxon>
        <taxon>Agaricomycotina</taxon>
        <taxon>Agaricomycetes</taxon>
        <taxon>Agaricomycetidae</taxon>
        <taxon>Agaricales</taxon>
        <taxon>Marasmiineae</taxon>
        <taxon>Mycenaceae</taxon>
        <taxon>Mycena</taxon>
    </lineage>
</organism>
<comment type="caution">
    <text evidence="2">The sequence shown here is derived from an EMBL/GenBank/DDBJ whole genome shotgun (WGS) entry which is preliminary data.</text>
</comment>
<proteinExistence type="predicted"/>
<protein>
    <submittedName>
        <fullName evidence="2">Uncharacterized protein</fullName>
    </submittedName>
</protein>
<sequence>MTGPRQNDRLMFRSAGLLPGSGSAAIWHFRHVMVDDASSANEVALAGVYSMAPANRTIAHWPAIRILESGLDRRDRDHLNPDNHHTVALSPDLPGQLRDDAEPGYTEGREQDSQKGLGWQGAWAVRLLELQARKQSLGERTEIIWNSQHDPTWGVQVRLHAVKVVARKDDEHEVDEEDDVMSPGISDYDVRATILQVFVKSEEIAYLRQPDEEDEEEEEEESGSEDEY</sequence>
<evidence type="ECO:0000313" key="2">
    <source>
        <dbReference type="EMBL" id="KAJ7673438.1"/>
    </source>
</evidence>
<feature type="region of interest" description="Disordered" evidence="1">
    <location>
        <begin position="206"/>
        <end position="228"/>
    </location>
</feature>
<name>A0AAD7D0T3_MYCRO</name>
<feature type="compositionally biased region" description="Acidic residues" evidence="1">
    <location>
        <begin position="211"/>
        <end position="228"/>
    </location>
</feature>
<dbReference type="EMBL" id="JARKIE010000162">
    <property type="protein sequence ID" value="KAJ7673438.1"/>
    <property type="molecule type" value="Genomic_DNA"/>
</dbReference>
<evidence type="ECO:0000313" key="3">
    <source>
        <dbReference type="Proteomes" id="UP001221757"/>
    </source>
</evidence>
<reference evidence="2" key="1">
    <citation type="submission" date="2023-03" db="EMBL/GenBank/DDBJ databases">
        <title>Massive genome expansion in bonnet fungi (Mycena s.s.) driven by repeated elements and novel gene families across ecological guilds.</title>
        <authorList>
            <consortium name="Lawrence Berkeley National Laboratory"/>
            <person name="Harder C.B."/>
            <person name="Miyauchi S."/>
            <person name="Viragh M."/>
            <person name="Kuo A."/>
            <person name="Thoen E."/>
            <person name="Andreopoulos B."/>
            <person name="Lu D."/>
            <person name="Skrede I."/>
            <person name="Drula E."/>
            <person name="Henrissat B."/>
            <person name="Morin E."/>
            <person name="Kohler A."/>
            <person name="Barry K."/>
            <person name="LaButti K."/>
            <person name="Morin E."/>
            <person name="Salamov A."/>
            <person name="Lipzen A."/>
            <person name="Mereny Z."/>
            <person name="Hegedus B."/>
            <person name="Baldrian P."/>
            <person name="Stursova M."/>
            <person name="Weitz H."/>
            <person name="Taylor A."/>
            <person name="Grigoriev I.V."/>
            <person name="Nagy L.G."/>
            <person name="Martin F."/>
            <person name="Kauserud H."/>
        </authorList>
    </citation>
    <scope>NUCLEOTIDE SEQUENCE</scope>
    <source>
        <strain evidence="2">CBHHK067</strain>
    </source>
</reference>